<evidence type="ECO:0000313" key="4">
    <source>
        <dbReference type="Proteomes" id="UP000308730"/>
    </source>
</evidence>
<dbReference type="InterPro" id="IPR041078">
    <property type="entry name" value="Plavaka"/>
</dbReference>
<evidence type="ECO:0008006" key="5">
    <source>
        <dbReference type="Google" id="ProtNLM"/>
    </source>
</evidence>
<feature type="signal peptide" evidence="2">
    <location>
        <begin position="1"/>
        <end position="22"/>
    </location>
</feature>
<dbReference type="EMBL" id="SGPM01000015">
    <property type="protein sequence ID" value="THH32816.1"/>
    <property type="molecule type" value="Genomic_DNA"/>
</dbReference>
<evidence type="ECO:0000313" key="3">
    <source>
        <dbReference type="EMBL" id="THH32816.1"/>
    </source>
</evidence>
<comment type="caution">
    <text evidence="3">The sequence shown here is derived from an EMBL/GenBank/DDBJ whole genome shotgun (WGS) entry which is preliminary data.</text>
</comment>
<organism evidence="3 4">
    <name type="scientific">Antrodiella citrinella</name>
    <dbReference type="NCBI Taxonomy" id="2447956"/>
    <lineage>
        <taxon>Eukaryota</taxon>
        <taxon>Fungi</taxon>
        <taxon>Dikarya</taxon>
        <taxon>Basidiomycota</taxon>
        <taxon>Agaricomycotina</taxon>
        <taxon>Agaricomycetes</taxon>
        <taxon>Polyporales</taxon>
        <taxon>Steccherinaceae</taxon>
        <taxon>Antrodiella</taxon>
    </lineage>
</organism>
<sequence length="1273" mass="144507">MRLWLWAATLLVAIFMSNRSLSCVPTCGKQYDTPRGLQIHKASCKVANAPDDDLLRLQQRLAEKRDRPRKRRRLEEPVPSVPDLNSPAPQDDDVAMTFDDLILPNSEPVIQVDQPPIPPIELGRGRRTKRPTWKILERLPQVALPVLDDPQLPEPPLPAPDIESTPAIVWRTFRTTLNAFGIFREYRTTGAPPSHHPDVSLDTNDLSIHPDPSIIPPTTSRCSLAPLGGNTTILPQPSTPDDSPTSTTTLPSSDSPTSTLATPSHAPFANISVWRLMNWMWSGSEKKSGEECNKLVHEVILSPDFKPSDLEGFDVKRETLKLDLHLERDARDGWKESNVVIEVPDGKRHDLDFPDDPPIPTFPVPGLLHRSLVEVIKSVWSDPSASRFHFTPFRQFWQRDKNSGVERIHDELYSSDAFLQAHEDLQRSKPEEGCTLERVVCGLMFWSDSTHLTSFGDASLWPTYLFFGNQSKYVRGRPTSGACHHVAYIPKLPDTFHDFFVNLTKHGPSADILTHCRRELMQGVWRLLLDADFRHAYVHGIAIKCADGVLRRVFPRIFTYAADYPEKVLLATIRNLGACLCPRCIVPKSKVSELGMKRDEQQRTTGARTDSNRFRSAVQTARRAIYKLGMTVKSKSVELLLAAESWVPTCNAFSEFAQSVAAEVLPYEFNFFTMLVPDLMHEFELGVWKAVFTHLIRMLVAVGNNAIQEFNLRYRQMPTFGRFTIRRKGGNTSALKKLAARDYEDYLQCALPVFEGLFPDTGHGKAVMNLLFTLADWHACAKLRMHTDSTLHLLKSATTSLGSQLRSFAKKICTSYDTRELAGEEAARARRRIKAKQAGKAVKDGVQGKKTKKLNLSTYKLHALGDYLISIIFFGTTDSYSTQPGELEHRRVKRFYARTNKNKAQKQIARLQRREEEMRKQGQKKRVYKNLEKKHIKEHHHISPSRNFPSYLPSWLAANPADPALKDFYPKLKDHLLGRLMDPDCADTDTTYSNAQRLELVIDGNRIYRHKTLRVNYTTYDVRRGQDSMKPSNHADVMIPAFDIDPETGESASGHPYIYARIIGIFHASVLRRIPGQYPTIKSMQFLLVRWFRLDTSYHGGFDARRLHRLELLPETDPNAFGFLNPDDVIRGSHIIPGFAYGRVDDESLFYSNVWRYYYVNFFVDRDMYMRYRGLGVGHAFIKAPTYGHPEEDDIEDDSEDEGEIPTGEAEEDVEVAADGGEEDEEEDEEETAADKEGEDVEDVDGPGEDDDDDDANGENEQLLEELEGYDTL</sequence>
<reference evidence="3 4" key="1">
    <citation type="submission" date="2019-02" db="EMBL/GenBank/DDBJ databases">
        <title>Genome sequencing of the rare red list fungi Antrodiella citrinella (Flaviporus citrinellus).</title>
        <authorList>
            <person name="Buettner E."/>
            <person name="Kellner H."/>
        </authorList>
    </citation>
    <scope>NUCLEOTIDE SEQUENCE [LARGE SCALE GENOMIC DNA]</scope>
    <source>
        <strain evidence="3 4">DSM 108506</strain>
    </source>
</reference>
<feature type="compositionally biased region" description="Acidic residues" evidence="1">
    <location>
        <begin position="1191"/>
        <end position="1273"/>
    </location>
</feature>
<dbReference type="Proteomes" id="UP000308730">
    <property type="component" value="Unassembled WGS sequence"/>
</dbReference>
<evidence type="ECO:0000256" key="2">
    <source>
        <dbReference type="SAM" id="SignalP"/>
    </source>
</evidence>
<feature type="region of interest" description="Disordered" evidence="1">
    <location>
        <begin position="1186"/>
        <end position="1273"/>
    </location>
</feature>
<accession>A0A4S4N1M4</accession>
<gene>
    <name evidence="3" type="ORF">EUX98_g1394</name>
</gene>
<evidence type="ECO:0000256" key="1">
    <source>
        <dbReference type="SAM" id="MobiDB-lite"/>
    </source>
</evidence>
<dbReference type="Pfam" id="PF18759">
    <property type="entry name" value="Plavaka"/>
    <property type="match status" value="1"/>
</dbReference>
<dbReference type="OrthoDB" id="3208495at2759"/>
<name>A0A4S4N1M4_9APHY</name>
<feature type="compositionally biased region" description="Low complexity" evidence="1">
    <location>
        <begin position="234"/>
        <end position="263"/>
    </location>
</feature>
<protein>
    <recommendedName>
        <fullName evidence="5">C2H2-type domain-containing protein</fullName>
    </recommendedName>
</protein>
<dbReference type="AlphaFoldDB" id="A0A4S4N1M4"/>
<feature type="chain" id="PRO_5020297069" description="C2H2-type domain-containing protein" evidence="2">
    <location>
        <begin position="23"/>
        <end position="1273"/>
    </location>
</feature>
<keyword evidence="2" id="KW-0732">Signal</keyword>
<feature type="region of interest" description="Disordered" evidence="1">
    <location>
        <begin position="191"/>
        <end position="263"/>
    </location>
</feature>
<feature type="region of interest" description="Disordered" evidence="1">
    <location>
        <begin position="65"/>
        <end position="90"/>
    </location>
</feature>
<proteinExistence type="predicted"/>
<keyword evidence="4" id="KW-1185">Reference proteome</keyword>